<keyword evidence="1" id="KW-0560">Oxidoreductase</keyword>
<dbReference type="RefSeq" id="WP_330133809.1">
    <property type="nucleotide sequence ID" value="NZ_JAUTXY010000005.1"/>
</dbReference>
<organism evidence="1 2">
    <name type="scientific">Rhodococcus artemisiae</name>
    <dbReference type="NCBI Taxonomy" id="714159"/>
    <lineage>
        <taxon>Bacteria</taxon>
        <taxon>Bacillati</taxon>
        <taxon>Actinomycetota</taxon>
        <taxon>Actinomycetes</taxon>
        <taxon>Mycobacteriales</taxon>
        <taxon>Nocardiaceae</taxon>
        <taxon>Rhodococcus</taxon>
    </lineage>
</organism>
<dbReference type="SUPFAM" id="SSF51905">
    <property type="entry name" value="FAD/NAD(P)-binding domain"/>
    <property type="match status" value="2"/>
</dbReference>
<name>A0ABU7LAI5_9NOCA</name>
<protein>
    <submittedName>
        <fullName evidence="1">NAD(P)/FAD-dependent oxidoreductase</fullName>
        <ecNumber evidence="1">1.14.13.-</ecNumber>
    </submittedName>
</protein>
<dbReference type="Proteomes" id="UP001336020">
    <property type="component" value="Unassembled WGS sequence"/>
</dbReference>
<accession>A0ABU7LAI5</accession>
<dbReference type="GO" id="GO:0016491">
    <property type="term" value="F:oxidoreductase activity"/>
    <property type="evidence" value="ECO:0007669"/>
    <property type="project" value="UniProtKB-KW"/>
</dbReference>
<reference evidence="1 2" key="1">
    <citation type="submission" date="2023-07" db="EMBL/GenBank/DDBJ databases">
        <authorList>
            <person name="Girao M."/>
            <person name="Carvalho M.F."/>
        </authorList>
    </citation>
    <scope>NUCLEOTIDE SEQUENCE [LARGE SCALE GENOMIC DNA]</scope>
    <source>
        <strain evidence="1 2">YIM65754</strain>
    </source>
</reference>
<dbReference type="EC" id="1.14.13.-" evidence="1"/>
<comment type="caution">
    <text evidence="1">The sequence shown here is derived from an EMBL/GenBank/DDBJ whole genome shotgun (WGS) entry which is preliminary data.</text>
</comment>
<evidence type="ECO:0000313" key="2">
    <source>
        <dbReference type="Proteomes" id="UP001336020"/>
    </source>
</evidence>
<dbReference type="PANTHER" id="PTHR42877:SF4">
    <property type="entry name" value="FAD_NAD(P)-BINDING DOMAIN-CONTAINING PROTEIN-RELATED"/>
    <property type="match status" value="1"/>
</dbReference>
<dbReference type="Gene3D" id="3.50.50.60">
    <property type="entry name" value="FAD/NAD(P)-binding domain"/>
    <property type="match status" value="2"/>
</dbReference>
<sequence length="502" mass="55405">MTDTHLRVAIIGAGFGGLGTAIRLHQDGIDDFAVFERAETLGGTWQANTYPGAQCDIPSILYSFSFAPKPDWSRLYPLQEEIQQYLEDCADSHHLRPHLHLGTEVVEAAWNGTAQHWRVETDRGTYTADILVAAMGPFSEPSVPNLPGLDSFDGATYHSACWNHEHDVAGRRVAVVGTGASAVQFIPRLQPQVEHMTVFQRTPTWILPHPDRPVAPRVQRLFAKVPATQRAARKALDLVQEALVPGLVHRPGLLSGAAALGRWHLRRQVEDRTLAEKLTPTYAFGCKRPTFSNRYYPALASDNVDVVTTGIDHVERDAVVTVDGTRHEVDTIVFGTGFKLANNSGFSRLRGRDGRLLSEQWADGEMTAYLGTTIENFPNMFMLLGPNSVVYTSQVVTIETQIDYLLAALHAMDDTDIDSVEVRADIQQDFVEDTDRRLAGSVWNSGGCSSYYLSPSGRNFTFWPGFNASFRRRLSTFDLSDYRLGKSLGSAAAAAESKEVPA</sequence>
<dbReference type="InterPro" id="IPR036188">
    <property type="entry name" value="FAD/NAD-bd_sf"/>
</dbReference>
<proteinExistence type="predicted"/>
<dbReference type="Pfam" id="PF13738">
    <property type="entry name" value="Pyr_redox_3"/>
    <property type="match status" value="1"/>
</dbReference>
<evidence type="ECO:0000313" key="1">
    <source>
        <dbReference type="EMBL" id="MEE2058571.1"/>
    </source>
</evidence>
<keyword evidence="2" id="KW-1185">Reference proteome</keyword>
<dbReference type="PANTHER" id="PTHR42877">
    <property type="entry name" value="L-ORNITHINE N(5)-MONOOXYGENASE-RELATED"/>
    <property type="match status" value="1"/>
</dbReference>
<gene>
    <name evidence="1" type="ORF">Q7514_13680</name>
</gene>
<dbReference type="EMBL" id="JAUTXY010000005">
    <property type="protein sequence ID" value="MEE2058571.1"/>
    <property type="molecule type" value="Genomic_DNA"/>
</dbReference>
<dbReference type="InterPro" id="IPR051209">
    <property type="entry name" value="FAD-bind_Monooxygenase_sf"/>
</dbReference>